<feature type="compositionally biased region" description="Polar residues" evidence="3">
    <location>
        <begin position="1007"/>
        <end position="1022"/>
    </location>
</feature>
<dbReference type="InterPro" id="IPR036964">
    <property type="entry name" value="RASGEF_cat_dom_sf"/>
</dbReference>
<feature type="compositionally biased region" description="Pro residues" evidence="3">
    <location>
        <begin position="515"/>
        <end position="524"/>
    </location>
</feature>
<dbReference type="SUPFAM" id="SSF48366">
    <property type="entry name" value="Ras GEF"/>
    <property type="match status" value="1"/>
</dbReference>
<feature type="region of interest" description="Disordered" evidence="3">
    <location>
        <begin position="1743"/>
        <end position="1774"/>
    </location>
</feature>
<protein>
    <submittedName>
        <fullName evidence="6">Guanine nucleotide exchange factor lte1</fullName>
    </submittedName>
</protein>
<feature type="region of interest" description="Disordered" evidence="3">
    <location>
        <begin position="1"/>
        <end position="56"/>
    </location>
</feature>
<feature type="compositionally biased region" description="Acidic residues" evidence="3">
    <location>
        <begin position="743"/>
        <end position="761"/>
    </location>
</feature>
<organism evidence="6 7">
    <name type="scientific">Marasmius tenuissimus</name>
    <dbReference type="NCBI Taxonomy" id="585030"/>
    <lineage>
        <taxon>Eukaryota</taxon>
        <taxon>Fungi</taxon>
        <taxon>Dikarya</taxon>
        <taxon>Basidiomycota</taxon>
        <taxon>Agaricomycotina</taxon>
        <taxon>Agaricomycetes</taxon>
        <taxon>Agaricomycetidae</taxon>
        <taxon>Agaricales</taxon>
        <taxon>Marasmiineae</taxon>
        <taxon>Marasmiaceae</taxon>
        <taxon>Marasmius</taxon>
    </lineage>
</organism>
<feature type="compositionally biased region" description="Low complexity" evidence="3">
    <location>
        <begin position="1268"/>
        <end position="1285"/>
    </location>
</feature>
<feature type="compositionally biased region" description="Gly residues" evidence="3">
    <location>
        <begin position="1027"/>
        <end position="1043"/>
    </location>
</feature>
<gene>
    <name evidence="6" type="primary">LTE1_1</name>
    <name evidence="6" type="ORF">AAF712_008134</name>
</gene>
<feature type="compositionally biased region" description="Pro residues" evidence="3">
    <location>
        <begin position="29"/>
        <end position="46"/>
    </location>
</feature>
<feature type="compositionally biased region" description="Low complexity" evidence="3">
    <location>
        <begin position="787"/>
        <end position="799"/>
    </location>
</feature>
<feature type="compositionally biased region" description="Pro residues" evidence="3">
    <location>
        <begin position="1"/>
        <end position="13"/>
    </location>
</feature>
<feature type="region of interest" description="Disordered" evidence="3">
    <location>
        <begin position="1657"/>
        <end position="1679"/>
    </location>
</feature>
<feature type="compositionally biased region" description="Acidic residues" evidence="3">
    <location>
        <begin position="948"/>
        <end position="965"/>
    </location>
</feature>
<reference evidence="6 7" key="1">
    <citation type="submission" date="2024-05" db="EMBL/GenBank/DDBJ databases">
        <title>A draft genome resource for the thread blight pathogen Marasmius tenuissimus strain MS-2.</title>
        <authorList>
            <person name="Yulfo-Soto G.E."/>
            <person name="Baruah I.K."/>
            <person name="Amoako-Attah I."/>
            <person name="Bukari Y."/>
            <person name="Meinhardt L.W."/>
            <person name="Bailey B.A."/>
            <person name="Cohen S.P."/>
        </authorList>
    </citation>
    <scope>NUCLEOTIDE SEQUENCE [LARGE SCALE GENOMIC DNA]</scope>
    <source>
        <strain evidence="6 7">MS-2</strain>
    </source>
</reference>
<accession>A0ABR2ZT72</accession>
<evidence type="ECO:0000259" key="5">
    <source>
        <dbReference type="PROSITE" id="PS50212"/>
    </source>
</evidence>
<evidence type="ECO:0000313" key="7">
    <source>
        <dbReference type="Proteomes" id="UP001437256"/>
    </source>
</evidence>
<dbReference type="EMBL" id="JBBXMP010000055">
    <property type="protein sequence ID" value="KAL0064881.1"/>
    <property type="molecule type" value="Genomic_DNA"/>
</dbReference>
<dbReference type="PANTHER" id="PTHR23113">
    <property type="entry name" value="GUANINE NUCLEOTIDE EXCHANGE FACTOR"/>
    <property type="match status" value="1"/>
</dbReference>
<feature type="compositionally biased region" description="Basic residues" evidence="3">
    <location>
        <begin position="902"/>
        <end position="914"/>
    </location>
</feature>
<dbReference type="PROSITE" id="PS50009">
    <property type="entry name" value="RASGEF_CAT"/>
    <property type="match status" value="1"/>
</dbReference>
<feature type="compositionally biased region" description="Low complexity" evidence="3">
    <location>
        <begin position="1525"/>
        <end position="1537"/>
    </location>
</feature>
<feature type="compositionally biased region" description="Polar residues" evidence="3">
    <location>
        <begin position="436"/>
        <end position="446"/>
    </location>
</feature>
<feature type="compositionally biased region" description="Low complexity" evidence="3">
    <location>
        <begin position="915"/>
        <end position="927"/>
    </location>
</feature>
<feature type="compositionally biased region" description="Low complexity" evidence="3">
    <location>
        <begin position="810"/>
        <end position="828"/>
    </location>
</feature>
<evidence type="ECO:0000313" key="6">
    <source>
        <dbReference type="EMBL" id="KAL0064881.1"/>
    </source>
</evidence>
<feature type="compositionally biased region" description="Low complexity" evidence="3">
    <location>
        <begin position="447"/>
        <end position="468"/>
    </location>
</feature>
<feature type="compositionally biased region" description="Low complexity" evidence="3">
    <location>
        <begin position="182"/>
        <end position="194"/>
    </location>
</feature>
<dbReference type="Gene3D" id="1.20.870.10">
    <property type="entry name" value="Son of sevenless (SoS) protein Chain: S domain 1"/>
    <property type="match status" value="1"/>
</dbReference>
<feature type="region of interest" description="Disordered" evidence="3">
    <location>
        <begin position="2047"/>
        <end position="2068"/>
    </location>
</feature>
<dbReference type="SMART" id="SM00229">
    <property type="entry name" value="RasGEFN"/>
    <property type="match status" value="1"/>
</dbReference>
<dbReference type="PROSITE" id="PS50212">
    <property type="entry name" value="RASGEF_NTER"/>
    <property type="match status" value="1"/>
</dbReference>
<dbReference type="InterPro" id="IPR000651">
    <property type="entry name" value="Ras-like_Gua-exchang_fac_N"/>
</dbReference>
<feature type="compositionally biased region" description="Basic and acidic residues" evidence="3">
    <location>
        <begin position="840"/>
        <end position="849"/>
    </location>
</feature>
<feature type="domain" description="N-terminal Ras-GEF" evidence="5">
    <location>
        <begin position="1110"/>
        <end position="1239"/>
    </location>
</feature>
<dbReference type="InterPro" id="IPR023578">
    <property type="entry name" value="Ras_GEF_dom_sf"/>
</dbReference>
<feature type="compositionally biased region" description="Polar residues" evidence="3">
    <location>
        <begin position="1499"/>
        <end position="1524"/>
    </location>
</feature>
<proteinExistence type="predicted"/>
<feature type="region of interest" description="Disordered" evidence="3">
    <location>
        <begin position="425"/>
        <end position="601"/>
    </location>
</feature>
<feature type="region of interest" description="Disordered" evidence="3">
    <location>
        <begin position="323"/>
        <end position="352"/>
    </location>
</feature>
<dbReference type="PANTHER" id="PTHR23113:SF363">
    <property type="entry name" value="PROTEIN SON OF SEVENLESS"/>
    <property type="match status" value="1"/>
</dbReference>
<evidence type="ECO:0000259" key="4">
    <source>
        <dbReference type="PROSITE" id="PS50009"/>
    </source>
</evidence>
<feature type="compositionally biased region" description="Low complexity" evidence="3">
    <location>
        <begin position="1662"/>
        <end position="1671"/>
    </location>
</feature>
<feature type="compositionally biased region" description="Acidic residues" evidence="3">
    <location>
        <begin position="928"/>
        <end position="940"/>
    </location>
</feature>
<comment type="caution">
    <text evidence="6">The sequence shown here is derived from an EMBL/GenBank/DDBJ whole genome shotgun (WGS) entry which is preliminary data.</text>
</comment>
<dbReference type="Gene3D" id="1.10.840.10">
    <property type="entry name" value="Ras guanine-nucleotide exchange factors catalytic domain"/>
    <property type="match status" value="1"/>
</dbReference>
<evidence type="ECO:0000256" key="2">
    <source>
        <dbReference type="PROSITE-ProRule" id="PRU00168"/>
    </source>
</evidence>
<dbReference type="Pfam" id="PF00618">
    <property type="entry name" value="RasGEF_N"/>
    <property type="match status" value="1"/>
</dbReference>
<keyword evidence="1 2" id="KW-0344">Guanine-nucleotide releasing factor</keyword>
<feature type="region of interest" description="Disordered" evidence="3">
    <location>
        <begin position="634"/>
        <end position="864"/>
    </location>
</feature>
<feature type="region of interest" description="Disordered" evidence="3">
    <location>
        <begin position="1480"/>
        <end position="1553"/>
    </location>
</feature>
<dbReference type="InterPro" id="IPR008937">
    <property type="entry name" value="Ras-like_GEF"/>
</dbReference>
<feature type="compositionally biased region" description="Basic and acidic residues" evidence="3">
    <location>
        <begin position="773"/>
        <end position="785"/>
    </location>
</feature>
<feature type="compositionally biased region" description="Polar residues" evidence="3">
    <location>
        <begin position="240"/>
        <end position="253"/>
    </location>
</feature>
<keyword evidence="7" id="KW-1185">Reference proteome</keyword>
<feature type="compositionally biased region" description="Low complexity" evidence="3">
    <location>
        <begin position="14"/>
        <end position="28"/>
    </location>
</feature>
<dbReference type="CDD" id="cd06224">
    <property type="entry name" value="REM"/>
    <property type="match status" value="1"/>
</dbReference>
<evidence type="ECO:0000256" key="3">
    <source>
        <dbReference type="SAM" id="MobiDB-lite"/>
    </source>
</evidence>
<feature type="region of interest" description="Disordered" evidence="3">
    <location>
        <begin position="1249"/>
        <end position="1296"/>
    </location>
</feature>
<feature type="compositionally biased region" description="Polar residues" evidence="3">
    <location>
        <begin position="1480"/>
        <end position="1492"/>
    </location>
</feature>
<name>A0ABR2ZT72_9AGAR</name>
<dbReference type="Proteomes" id="UP001437256">
    <property type="component" value="Unassembled WGS sequence"/>
</dbReference>
<feature type="domain" description="Ras-GEF" evidence="4">
    <location>
        <begin position="1870"/>
        <end position="2190"/>
    </location>
</feature>
<dbReference type="SMART" id="SM00147">
    <property type="entry name" value="RasGEF"/>
    <property type="match status" value="1"/>
</dbReference>
<dbReference type="InterPro" id="IPR001895">
    <property type="entry name" value="RASGEF_cat_dom"/>
</dbReference>
<feature type="compositionally biased region" description="Low complexity" evidence="3">
    <location>
        <begin position="323"/>
        <end position="332"/>
    </location>
</feature>
<evidence type="ECO:0000256" key="1">
    <source>
        <dbReference type="ARBA" id="ARBA00022658"/>
    </source>
</evidence>
<sequence>MSQPIPVPTPGPSTSPESQSQSSPHGLPFSPPPQHSPSQSPPPPLSPAIRLPIRAPSASADNSRLKFVWPENDEAARSFAAGFPAEHASADFSIAPDGSFVETSSGAAAMELKRKYDSELGRNASMKTPYAITAFINQHGRRMFRIGHRDLSAPATAGHTAEDQIINRASSSSSANPHGPFTSLSTHASSTTTSNRRRSGRLSMFLRPQQNSNGSSSTTTRPMYYSTKNKNKLRKPRSNPDLQQPLQATSPTRPTIGLPPYASTTLPGPMKKKSTGGRTHSLSVTAIDQQHRQHPHPHSHSHSHIPFQVGSFLYTAPSATASTSASASSSQSGFDTLSPPRHPHQSQSGEMQRKGDVFGEVMNWNLATAGHGYAYGRNRDRNNSTTSSMSMAATAGGSYISPSSLSSSISSSRSSVGVGVGEFGEVIQPHEGGGRSQRSGSNATDHSTSSPQIQHSQSSQSQSQSQSQVIPRPFGSNVTFEPRWRPKQKQQQQQHRRGRNSVSNNYRGYGDGYGTPPPPVPSLPSLPFGPDAGPSFSIGVGIGIGTPTSNRTEERRRKSQSWSGVGADADSDDMTNSGTGLSKDTGYVSESVSVDGEEEGREEFELWSAYFDTHIPSGGQPLSSFTTRLNGVGGLELGGKEKDGDSESDVPEVQVNGDGASAGEVQGDGTNGKGKAPQRGQDGEEESDYSIFLRQEGMSSRLRAMPSLDSVMTARQGQGARRRSSSENLNFRVRRRRVGKVDEGEETYADGEDFDEDEDIETPPRPPSAIRMRRPDEDEPPKTDGESQSQSQNQNSPSQTHQIPAIHVQSHSISSSSSTFTSTSTSTRSDSDGQSVTISDDLHVDHEFPKTPTPPAAPTASHQVHVQPLPKTAMHTHFSTEVFDVLQTYRGLPLLDRLEKQKSKRRGSRRRKGRPSGASASASSASGTEDEDEDGFEMDGEDGRDVDGDVEDEDGADDSDDGEDEWVIRLSLEDDESAAPRNDPRFVIWGELRDSKNDNGDEDDGMRSSSNVSQVAGSTSRASSISVGGGSESVSLPGGGRSRGGSLSKRKVKKELKKREKEARSRSGSGTAGVGVDGIPLPGSSQSSDHGAEPMPTAPTPTSQDGGKEKKKQLLAATIERWLAQVTSEFNYDELLVFFLTYRTYISPLDLAHLFICRFHWAVSDSEYGASGNTGPEVKRVVRLRTFVAFKFWLTTFFVMDFLNNRELRVLLANWLNDFVKDPILERYPDALNIVKKLRKVAKECKRAWVPPPPKKSQASPTEAKGDNSNLTSPSSTASSSLPTPDATEPPGREHLLGERFAEAALALKKNREQKERDEDSDVDLDFVPDHVAATAAGLHIQLGPTGIPLSSLSILQRTDLAPGPSSPDVEASMAQDISYQPLPPLHGNLLSKVMGRLGKFKRVLRDHRTMGRMTTYGGYGGDGSGMAPIGSDLRGYSAISMESYSRLAVADSLRSSTPHATQQAPGVLVNAPSISTLRNTETQAPHTQSSPAVPGVEIQTQDQTQRPVSPTASLSVSVAGNQPSEEGSSTEDSGSSQVPSTPRHPDDTVSLASRTSSISLARTSSTDSFGVPLSATRSSAMFPAFRSPWQFDVVSLDELSDTSSNEDDPALPPGLPGAHNFFNQHQNRPQRRLPTRRVMEVTNDDRGTVSSMGIVSRHSHASTASTSSVGGEEDAGQGLGRGIQQWQLNELVDSLTDDEEPGDVEDALKRLEGHINPVKVLEKANKVEGWVRTIRDKLQAGDYDEDERPRWMDEDDDEENEHEREQDTLEEVEGEESAGIAFEQHTDGNGNARIGEGTGVEAVKTPVGAIFPPRGAATTDAKPAPEDVVPIEILQSRLSELPSLIPNRPSISLQTSLSARHHSFVLDSRADVLAQYFAVIDRDLFCALGFDELLAGDWMSCDEIEVYSWKQYMIDCARWRAESRYPERTSALGNIRARFNLVANFAVSEVVHTHPSDRVQVFVKLLHVAWRSYHRNNLNNVVAIITGLQSKWVTQAMRRSMSRLSSWDARIFRDLKLYIANTNCFQYLREAIERIMDAKTIDPTGHSSSVVNGAHADQSGRNRGSRGTAPSACIPFIGIYLSQLYQHHQLPDLIDPTAPNEAVSIDPVTSNLEPPAHPEVFDALAPLPSSLHLEPLINVQKQRLIASVVKSCISGQQFASRVRFSADNPNIHKACLELQASDSQTLQRVLHSLPG</sequence>
<feature type="region of interest" description="Disordered" evidence="3">
    <location>
        <begin position="170"/>
        <end position="279"/>
    </location>
</feature>
<dbReference type="Pfam" id="PF00617">
    <property type="entry name" value="RasGEF"/>
    <property type="match status" value="1"/>
</dbReference>
<feature type="region of interest" description="Disordered" evidence="3">
    <location>
        <begin position="897"/>
        <end position="1110"/>
    </location>
</feature>